<comment type="similarity">
    <text evidence="1">Belongs to the metallophosphoesterase superfamily. YfcE family.</text>
</comment>
<protein>
    <submittedName>
        <fullName evidence="3">Metallophosphoesterase family protein</fullName>
    </submittedName>
</protein>
<sequence>MRVAVIYDIHGNLPALEAVLNEIKMTNVDCIIVGGDVIAGPMPTETLSLLQNVSIPTHFIYGNAESELLRHLAGKKPQGLSERADEATFWTSKQLTKDQKHFISQWPATYELTLDGYGKILFCHATPHSDIVVFTKNTPERKLVDLFEGQNAALVICGHTHMQFDRNIGGLRVVNAGSVGMPFGHTGADWLLIDTEIEFRHTSYNISKAAKKLIQSNYPHVEDFLTNNVLEPPSETKALEMLSRLEAITADKE</sequence>
<organism evidence="3 4">
    <name type="scientific">Fodinibius salsisoli</name>
    <dbReference type="NCBI Taxonomy" id="2820877"/>
    <lineage>
        <taxon>Bacteria</taxon>
        <taxon>Pseudomonadati</taxon>
        <taxon>Balneolota</taxon>
        <taxon>Balneolia</taxon>
        <taxon>Balneolales</taxon>
        <taxon>Balneolaceae</taxon>
        <taxon>Fodinibius</taxon>
    </lineage>
</organism>
<comment type="caution">
    <text evidence="3">The sequence shown here is derived from an EMBL/GenBank/DDBJ whole genome shotgun (WGS) entry which is preliminary data.</text>
</comment>
<keyword evidence="4" id="KW-1185">Reference proteome</keyword>
<evidence type="ECO:0000313" key="3">
    <source>
        <dbReference type="EMBL" id="MCW9707270.1"/>
    </source>
</evidence>
<evidence type="ECO:0000256" key="1">
    <source>
        <dbReference type="ARBA" id="ARBA00008950"/>
    </source>
</evidence>
<dbReference type="PANTHER" id="PTHR42850:SF2">
    <property type="entry name" value="BLL5683 PROTEIN"/>
    <property type="match status" value="1"/>
</dbReference>
<accession>A0ABT3PMV4</accession>
<feature type="domain" description="Calcineurin-like phosphoesterase" evidence="2">
    <location>
        <begin position="1"/>
        <end position="196"/>
    </location>
</feature>
<dbReference type="PIRSF" id="PIRSF000883">
    <property type="entry name" value="Pesterase_MJ0912"/>
    <property type="match status" value="1"/>
</dbReference>
<dbReference type="Gene3D" id="3.60.21.10">
    <property type="match status" value="1"/>
</dbReference>
<dbReference type="InterPro" id="IPR050126">
    <property type="entry name" value="Ap4A_hydrolase"/>
</dbReference>
<dbReference type="RefSeq" id="WP_265766030.1">
    <property type="nucleotide sequence ID" value="NZ_JAGGJA010000006.1"/>
</dbReference>
<dbReference type="EMBL" id="JAGGJA010000006">
    <property type="protein sequence ID" value="MCW9707270.1"/>
    <property type="molecule type" value="Genomic_DNA"/>
</dbReference>
<dbReference type="Pfam" id="PF12850">
    <property type="entry name" value="Metallophos_2"/>
    <property type="match status" value="1"/>
</dbReference>
<dbReference type="SUPFAM" id="SSF56300">
    <property type="entry name" value="Metallo-dependent phosphatases"/>
    <property type="match status" value="1"/>
</dbReference>
<dbReference type="InterPro" id="IPR024654">
    <property type="entry name" value="Calcineurin-like_PHP_lpxH"/>
</dbReference>
<dbReference type="PANTHER" id="PTHR42850">
    <property type="entry name" value="METALLOPHOSPHOESTERASE"/>
    <property type="match status" value="1"/>
</dbReference>
<proteinExistence type="inferred from homology"/>
<evidence type="ECO:0000313" key="4">
    <source>
        <dbReference type="Proteomes" id="UP001207918"/>
    </source>
</evidence>
<evidence type="ECO:0000259" key="2">
    <source>
        <dbReference type="Pfam" id="PF12850"/>
    </source>
</evidence>
<reference evidence="3 4" key="1">
    <citation type="submission" date="2021-03" db="EMBL/GenBank/DDBJ databases">
        <title>Aliifodinibius sp. nov., a new bacterium isolated from saline soil.</title>
        <authorList>
            <person name="Galisteo C."/>
            <person name="De La Haba R."/>
            <person name="Sanchez-Porro C."/>
            <person name="Ventosa A."/>
        </authorList>
    </citation>
    <scope>NUCLEOTIDE SEQUENCE [LARGE SCALE GENOMIC DNA]</scope>
    <source>
        <strain evidence="3 4">1BSP15-2V2</strain>
    </source>
</reference>
<dbReference type="InterPro" id="IPR011152">
    <property type="entry name" value="Pesterase_MJ0912"/>
</dbReference>
<gene>
    <name evidence="3" type="ORF">J6I44_10405</name>
</gene>
<dbReference type="CDD" id="cd00838">
    <property type="entry name" value="MPP_superfamily"/>
    <property type="match status" value="1"/>
</dbReference>
<dbReference type="InterPro" id="IPR029052">
    <property type="entry name" value="Metallo-depent_PP-like"/>
</dbReference>
<dbReference type="Proteomes" id="UP001207918">
    <property type="component" value="Unassembled WGS sequence"/>
</dbReference>
<name>A0ABT3PMV4_9BACT</name>